<dbReference type="SUPFAM" id="SSF57997">
    <property type="entry name" value="Tropomyosin"/>
    <property type="match status" value="1"/>
</dbReference>
<organism evidence="6">
    <name type="scientific">Oryctolagus cuniculus</name>
    <name type="common">Rabbit</name>
    <dbReference type="NCBI Taxonomy" id="9986"/>
    <lineage>
        <taxon>Eukaryota</taxon>
        <taxon>Metazoa</taxon>
        <taxon>Chordata</taxon>
        <taxon>Craniata</taxon>
        <taxon>Vertebrata</taxon>
        <taxon>Euteleostomi</taxon>
        <taxon>Mammalia</taxon>
        <taxon>Eutheria</taxon>
        <taxon>Euarchontoglires</taxon>
        <taxon>Glires</taxon>
        <taxon>Lagomorpha</taxon>
        <taxon>Leporidae</taxon>
        <taxon>Oryctolagus</taxon>
    </lineage>
</organism>
<feature type="compositionally biased region" description="Basic and acidic residues" evidence="4">
    <location>
        <begin position="99"/>
        <end position="127"/>
    </location>
</feature>
<protein>
    <submittedName>
        <fullName evidence="6">Enterocytin</fullName>
    </submittedName>
</protein>
<evidence type="ECO:0000259" key="5">
    <source>
        <dbReference type="PROSITE" id="PS50188"/>
    </source>
</evidence>
<keyword evidence="2" id="KW-1015">Disulfide bond</keyword>
<feature type="compositionally biased region" description="Basic and acidic residues" evidence="4">
    <location>
        <begin position="80"/>
        <end position="89"/>
    </location>
</feature>
<dbReference type="InterPro" id="IPR003877">
    <property type="entry name" value="SPRY_dom"/>
</dbReference>
<dbReference type="InterPro" id="IPR037958">
    <property type="entry name" value="SPRY/PRY_BTN1/2"/>
</dbReference>
<feature type="region of interest" description="Disordered" evidence="4">
    <location>
        <begin position="80"/>
        <end position="127"/>
    </location>
</feature>
<feature type="domain" description="B30.2/SPRY" evidence="5">
    <location>
        <begin position="209"/>
        <end position="397"/>
    </location>
</feature>
<dbReference type="GeneID" id="100009496"/>
<evidence type="ECO:0000256" key="1">
    <source>
        <dbReference type="ARBA" id="ARBA00004167"/>
    </source>
</evidence>
<dbReference type="EMBL" id="AY079123">
    <property type="protein sequence ID" value="AAL85953.1"/>
    <property type="molecule type" value="mRNA"/>
</dbReference>
<evidence type="ECO:0000256" key="2">
    <source>
        <dbReference type="ARBA" id="ARBA00023157"/>
    </source>
</evidence>
<comment type="subcellular location">
    <subcellularLocation>
        <location evidence="1">Membrane</location>
        <topology evidence="1">Single-pass membrane protein</topology>
    </subcellularLocation>
</comment>
<evidence type="ECO:0000256" key="3">
    <source>
        <dbReference type="ARBA" id="ARBA00023180"/>
    </source>
</evidence>
<accession>Q8SPQ3</accession>
<keyword evidence="3" id="KW-0325">Glycoprotein</keyword>
<dbReference type="SUPFAM" id="SSF49899">
    <property type="entry name" value="Concanavalin A-like lectins/glucanases"/>
    <property type="match status" value="1"/>
</dbReference>
<dbReference type="Pfam" id="PF00622">
    <property type="entry name" value="SPRY"/>
    <property type="match status" value="1"/>
</dbReference>
<feature type="region of interest" description="Disordered" evidence="4">
    <location>
        <begin position="1"/>
        <end position="58"/>
    </location>
</feature>
<evidence type="ECO:0000256" key="4">
    <source>
        <dbReference type="SAM" id="MobiDB-lite"/>
    </source>
</evidence>
<dbReference type="InterPro" id="IPR001870">
    <property type="entry name" value="B30.2/SPRY"/>
</dbReference>
<dbReference type="InterPro" id="IPR013320">
    <property type="entry name" value="ConA-like_dom_sf"/>
</dbReference>
<dbReference type="SMART" id="SM00449">
    <property type="entry name" value="SPRY"/>
    <property type="match status" value="1"/>
</dbReference>
<dbReference type="CDD" id="cd15819">
    <property type="entry name" value="SPRY_PRY_BTN1_2"/>
    <property type="match status" value="1"/>
</dbReference>
<reference evidence="6" key="1">
    <citation type="submission" date="2002-02" db="EMBL/GenBank/DDBJ databases">
        <title>Enterocytin, a novel B30.2 protein as enterocyte marker.</title>
        <authorList>
            <person name="Parnis S."/>
            <person name="Nicoletti C."/>
            <person name="Ollendorff V."/>
            <person name="Massey-Harroche D."/>
        </authorList>
    </citation>
    <scope>NUCLEOTIDE SEQUENCE</scope>
</reference>
<dbReference type="GO" id="GO:0016020">
    <property type="term" value="C:membrane"/>
    <property type="evidence" value="ECO:0007669"/>
    <property type="project" value="UniProtKB-SubCell"/>
</dbReference>
<dbReference type="Gene3D" id="2.60.120.920">
    <property type="match status" value="1"/>
</dbReference>
<dbReference type="PROSITE" id="PS50188">
    <property type="entry name" value="B302_SPRY"/>
    <property type="match status" value="1"/>
</dbReference>
<dbReference type="FunFam" id="2.60.120.920:FF:000004">
    <property type="entry name" value="Butyrophilin subfamily 1 member A1"/>
    <property type="match status" value="1"/>
</dbReference>
<dbReference type="InterPro" id="IPR043136">
    <property type="entry name" value="B30.2/SPRY_sf"/>
</dbReference>
<dbReference type="InterPro" id="IPR003879">
    <property type="entry name" value="Butyrophylin_SPRY"/>
</dbReference>
<dbReference type="InterPro" id="IPR006574">
    <property type="entry name" value="PRY"/>
</dbReference>
<name>Q8SPQ3_RABIT</name>
<dbReference type="PANTHER" id="PTHR24103">
    <property type="entry name" value="E3 UBIQUITIN-PROTEIN LIGASE TRIM"/>
    <property type="match status" value="1"/>
</dbReference>
<dbReference type="PRINTS" id="PR01407">
    <property type="entry name" value="BUTYPHLNCDUF"/>
</dbReference>
<dbReference type="RefSeq" id="NP_001076200.1">
    <property type="nucleotide sequence ID" value="NM_001082731.1"/>
</dbReference>
<dbReference type="Pfam" id="PF13765">
    <property type="entry name" value="PRY"/>
    <property type="match status" value="1"/>
</dbReference>
<dbReference type="SMART" id="SM00589">
    <property type="entry name" value="PRY"/>
    <property type="match status" value="1"/>
</dbReference>
<feature type="compositionally biased region" description="Basic and acidic residues" evidence="4">
    <location>
        <begin position="31"/>
        <end position="40"/>
    </location>
</feature>
<evidence type="ECO:0000313" key="6">
    <source>
        <dbReference type="EMBL" id="AAL85953.1"/>
    </source>
</evidence>
<proteinExistence type="evidence at transcript level"/>
<sequence>MSKKSLEEIQALHQRRCDKPLRNNDALQRNNDQHQRRYDDPQGNNGELQQKFDQRQRRSGEIQIIYDKPLRNNDALQRNNDQHQRRYDDPQGNNGELQQKFDQHQRRSDKPLRNNDELQRNNDQHQRRYEELQRKNDELQRRCEELQKNKGELQKIFGELQGIKEKLQGNNDEPQRRFEELQKRCDELQRNNEELKEEIDRRKAQYILDWRKAALYPDWRKEEFQAVNVTLDADTAHPSLFLSEQRRVTWKEAWKDLPASPQRFDSLPCVLGDLSITSGRYYWEVDIGDAVSCDLGICRDNVTRKGIVTISPQNGFWAIRIYEGEYWALTSPETRLTLRVSPCRVGIFLDYEDGEVSFYNMTDGSHIYTFTQILFQGALRPLLGLCNSDSGTLTIVH</sequence>
<dbReference type="AlphaFoldDB" id="Q8SPQ3"/>
<dbReference type="InterPro" id="IPR050143">
    <property type="entry name" value="TRIM/RBCC"/>
</dbReference>